<organism evidence="12 13">
    <name type="scientific">Roseivivax sediminis</name>
    <dbReference type="NCBI Taxonomy" id="936889"/>
    <lineage>
        <taxon>Bacteria</taxon>
        <taxon>Pseudomonadati</taxon>
        <taxon>Pseudomonadota</taxon>
        <taxon>Alphaproteobacteria</taxon>
        <taxon>Rhodobacterales</taxon>
        <taxon>Roseobacteraceae</taxon>
        <taxon>Roseivivax</taxon>
    </lineage>
</organism>
<evidence type="ECO:0000256" key="1">
    <source>
        <dbReference type="ARBA" id="ARBA00011955"/>
    </source>
</evidence>
<comment type="similarity">
    <text evidence="10">Belongs to the ApbE family.</text>
</comment>
<evidence type="ECO:0000256" key="3">
    <source>
        <dbReference type="ARBA" id="ARBA00022630"/>
    </source>
</evidence>
<name>A0A1I1VA62_9RHOB</name>
<keyword evidence="4 10" id="KW-0808">Transferase</keyword>
<dbReference type="GO" id="GO:0016740">
    <property type="term" value="F:transferase activity"/>
    <property type="evidence" value="ECO:0007669"/>
    <property type="project" value="UniProtKB-UniRule"/>
</dbReference>
<dbReference type="Pfam" id="PF02424">
    <property type="entry name" value="ApbE"/>
    <property type="match status" value="1"/>
</dbReference>
<accession>A0A1I1VA62</accession>
<feature type="binding site" evidence="11">
    <location>
        <position position="278"/>
    </location>
    <ligand>
        <name>Mg(2+)</name>
        <dbReference type="ChEBI" id="CHEBI:18420"/>
    </ligand>
</feature>
<comment type="cofactor">
    <cofactor evidence="11">
        <name>Mg(2+)</name>
        <dbReference type="ChEBI" id="CHEBI:18420"/>
    </cofactor>
    <cofactor evidence="11">
        <name>Mn(2+)</name>
        <dbReference type="ChEBI" id="CHEBI:29035"/>
    </cofactor>
    <text evidence="11">Magnesium. Can also use manganese.</text>
</comment>
<dbReference type="Gene3D" id="3.10.520.10">
    <property type="entry name" value="ApbE-like domains"/>
    <property type="match status" value="1"/>
</dbReference>
<keyword evidence="12" id="KW-0449">Lipoprotein</keyword>
<dbReference type="PANTHER" id="PTHR30040:SF2">
    <property type="entry name" value="FAD:PROTEIN FMN TRANSFERASE"/>
    <property type="match status" value="1"/>
</dbReference>
<feature type="binding site" evidence="11">
    <location>
        <position position="164"/>
    </location>
    <ligand>
        <name>Mg(2+)</name>
        <dbReference type="ChEBI" id="CHEBI:18420"/>
    </ligand>
</feature>
<evidence type="ECO:0000256" key="4">
    <source>
        <dbReference type="ARBA" id="ARBA00022679"/>
    </source>
</evidence>
<dbReference type="InterPro" id="IPR024932">
    <property type="entry name" value="ApbE"/>
</dbReference>
<proteinExistence type="inferred from homology"/>
<dbReference type="PIRSF" id="PIRSF006268">
    <property type="entry name" value="ApbE"/>
    <property type="match status" value="1"/>
</dbReference>
<keyword evidence="7 10" id="KW-0460">Magnesium</keyword>
<keyword evidence="5 10" id="KW-0479">Metal-binding</keyword>
<evidence type="ECO:0000256" key="5">
    <source>
        <dbReference type="ARBA" id="ARBA00022723"/>
    </source>
</evidence>
<comment type="catalytic activity">
    <reaction evidence="9 10">
        <text>L-threonyl-[protein] + FAD = FMN-L-threonyl-[protein] + AMP + H(+)</text>
        <dbReference type="Rhea" id="RHEA:36847"/>
        <dbReference type="Rhea" id="RHEA-COMP:11060"/>
        <dbReference type="Rhea" id="RHEA-COMP:11061"/>
        <dbReference type="ChEBI" id="CHEBI:15378"/>
        <dbReference type="ChEBI" id="CHEBI:30013"/>
        <dbReference type="ChEBI" id="CHEBI:57692"/>
        <dbReference type="ChEBI" id="CHEBI:74257"/>
        <dbReference type="ChEBI" id="CHEBI:456215"/>
        <dbReference type="EC" id="2.7.1.180"/>
    </reaction>
</comment>
<keyword evidence="13" id="KW-1185">Reference proteome</keyword>
<protein>
    <recommendedName>
        <fullName evidence="2 10">FAD:protein FMN transferase</fullName>
        <ecNumber evidence="1 10">2.7.1.180</ecNumber>
    </recommendedName>
    <alternativeName>
        <fullName evidence="8 10">Flavin transferase</fullName>
    </alternativeName>
</protein>
<gene>
    <name evidence="12" type="ORF">SAMN04515678_10393</name>
</gene>
<dbReference type="AlphaFoldDB" id="A0A1I1VA62"/>
<evidence type="ECO:0000256" key="11">
    <source>
        <dbReference type="PIRSR" id="PIRSR006268-2"/>
    </source>
</evidence>
<dbReference type="RefSeq" id="WP_149755010.1">
    <property type="nucleotide sequence ID" value="NZ_FOMS01000003.1"/>
</dbReference>
<dbReference type="OrthoDB" id="9778595at2"/>
<dbReference type="EC" id="2.7.1.180" evidence="1 10"/>
<evidence type="ECO:0000313" key="12">
    <source>
        <dbReference type="EMBL" id="SFD79981.1"/>
    </source>
</evidence>
<keyword evidence="3 10" id="KW-0285">Flavoprotein</keyword>
<sequence length="326" mass="33411">MTTPGKDWSRRAALGLIGGTLLLPAAAIGGGAARTLSGRAFGTDWRITAPPGVGIAQFAPALDALFAGIDAQLSPWRTDSAVSRFNAAPAGAATADPALTEVTAAALDIARRSGGAFEPTIGPLVARWGFGPIARGGAPDWRALSVGPHGVTKSRGDLTLDPCGIAKGWALDRAAELLREAGMTDLLFDLGGEFVAVGQHPEARDWRVAVEAPIPGLPAPAALRLPTGTAVATSGTIAQSYVLGQRRYGHIIDPGTRAPATGALRSVTVVATDAMTADGWATALFAAGDTAGPDIARTHDIDALFLFEDDGRLREMRSGAISALIL</sequence>
<evidence type="ECO:0000313" key="13">
    <source>
        <dbReference type="Proteomes" id="UP000325289"/>
    </source>
</evidence>
<evidence type="ECO:0000256" key="7">
    <source>
        <dbReference type="ARBA" id="ARBA00022842"/>
    </source>
</evidence>
<evidence type="ECO:0000256" key="2">
    <source>
        <dbReference type="ARBA" id="ARBA00016337"/>
    </source>
</evidence>
<dbReference type="EMBL" id="FOMS01000003">
    <property type="protein sequence ID" value="SFD79981.1"/>
    <property type="molecule type" value="Genomic_DNA"/>
</dbReference>
<evidence type="ECO:0000256" key="6">
    <source>
        <dbReference type="ARBA" id="ARBA00022827"/>
    </source>
</evidence>
<feature type="binding site" evidence="11">
    <location>
        <position position="282"/>
    </location>
    <ligand>
        <name>Mg(2+)</name>
        <dbReference type="ChEBI" id="CHEBI:18420"/>
    </ligand>
</feature>
<dbReference type="PANTHER" id="PTHR30040">
    <property type="entry name" value="THIAMINE BIOSYNTHESIS LIPOPROTEIN APBE"/>
    <property type="match status" value="1"/>
</dbReference>
<evidence type="ECO:0000256" key="10">
    <source>
        <dbReference type="PIRNR" id="PIRNR006268"/>
    </source>
</evidence>
<evidence type="ECO:0000256" key="8">
    <source>
        <dbReference type="ARBA" id="ARBA00031306"/>
    </source>
</evidence>
<reference evidence="12 13" key="1">
    <citation type="submission" date="2016-10" db="EMBL/GenBank/DDBJ databases">
        <authorList>
            <person name="Varghese N."/>
            <person name="Submissions S."/>
        </authorList>
    </citation>
    <scope>NUCLEOTIDE SEQUENCE [LARGE SCALE GENOMIC DNA]</scope>
    <source>
        <strain evidence="13">YIM D21,KCTC 23444,ACCC 10710</strain>
    </source>
</reference>
<dbReference type="InterPro" id="IPR003374">
    <property type="entry name" value="ApbE-like_sf"/>
</dbReference>
<dbReference type="SUPFAM" id="SSF143631">
    <property type="entry name" value="ApbE-like"/>
    <property type="match status" value="1"/>
</dbReference>
<evidence type="ECO:0000256" key="9">
    <source>
        <dbReference type="ARBA" id="ARBA00048540"/>
    </source>
</evidence>
<keyword evidence="6 10" id="KW-0274">FAD</keyword>
<dbReference type="Proteomes" id="UP000325289">
    <property type="component" value="Unassembled WGS sequence"/>
</dbReference>
<dbReference type="GO" id="GO:0046872">
    <property type="term" value="F:metal ion binding"/>
    <property type="evidence" value="ECO:0007669"/>
    <property type="project" value="UniProtKB-UniRule"/>
</dbReference>